<protein>
    <submittedName>
        <fullName evidence="2">Uncharacterized protein</fullName>
    </submittedName>
</protein>
<dbReference type="Proteomes" id="UP000245680">
    <property type="component" value="Unassembled WGS sequence"/>
</dbReference>
<feature type="region of interest" description="Disordered" evidence="1">
    <location>
        <begin position="26"/>
        <end position="62"/>
    </location>
</feature>
<organism evidence="2 3">
    <name type="scientific">Meridianimarinicoccus roseus</name>
    <dbReference type="NCBI Taxonomy" id="2072018"/>
    <lineage>
        <taxon>Bacteria</taxon>
        <taxon>Pseudomonadati</taxon>
        <taxon>Pseudomonadota</taxon>
        <taxon>Alphaproteobacteria</taxon>
        <taxon>Rhodobacterales</taxon>
        <taxon>Paracoccaceae</taxon>
        <taxon>Meridianimarinicoccus</taxon>
    </lineage>
</organism>
<accession>A0A2V2LGI8</accession>
<proteinExistence type="predicted"/>
<comment type="caution">
    <text evidence="2">The sequence shown here is derived from an EMBL/GenBank/DDBJ whole genome shotgun (WGS) entry which is preliminary data.</text>
</comment>
<name>A0A2V2LGI8_9RHOB</name>
<dbReference type="AlphaFoldDB" id="A0A2V2LGI8"/>
<evidence type="ECO:0000313" key="3">
    <source>
        <dbReference type="Proteomes" id="UP000245680"/>
    </source>
</evidence>
<evidence type="ECO:0000256" key="1">
    <source>
        <dbReference type="SAM" id="MobiDB-lite"/>
    </source>
</evidence>
<sequence>MRFRAGRTLRCRVSFALPIRPVTPKPANLSGYGRVRPDLGAPPYAPGHGQVATGGAKPKKSR</sequence>
<dbReference type="EMBL" id="QGKU01000003">
    <property type="protein sequence ID" value="PWR04595.1"/>
    <property type="molecule type" value="Genomic_DNA"/>
</dbReference>
<gene>
    <name evidence="2" type="ORF">DKT77_01105</name>
</gene>
<reference evidence="2 3" key="1">
    <citation type="submission" date="2018-05" db="EMBL/GenBank/DDBJ databases">
        <title>Rhodobacteraceae gen. nov., sp. nov. isolated from sea water.</title>
        <authorList>
            <person name="Ren Y."/>
        </authorList>
    </citation>
    <scope>NUCLEOTIDE SEQUENCE [LARGE SCALE GENOMIC DNA]</scope>
    <source>
        <strain evidence="2 3">TG-679</strain>
    </source>
</reference>
<keyword evidence="3" id="KW-1185">Reference proteome</keyword>
<evidence type="ECO:0000313" key="2">
    <source>
        <dbReference type="EMBL" id="PWR04595.1"/>
    </source>
</evidence>